<dbReference type="NCBIfam" id="TIGR04056">
    <property type="entry name" value="OMP_RagA_SusC"/>
    <property type="match status" value="1"/>
</dbReference>
<dbReference type="PROSITE" id="PS52016">
    <property type="entry name" value="TONB_DEPENDENT_REC_3"/>
    <property type="match status" value="1"/>
</dbReference>
<comment type="subcellular location">
    <subcellularLocation>
        <location evidence="1 7">Cell outer membrane</location>
        <topology evidence="1 7">Multi-pass membrane protein</topology>
    </subcellularLocation>
</comment>
<dbReference type="InterPro" id="IPR012910">
    <property type="entry name" value="Plug_dom"/>
</dbReference>
<evidence type="ECO:0000313" key="10">
    <source>
        <dbReference type="EMBL" id="HIX74129.1"/>
    </source>
</evidence>
<feature type="chain" id="PRO_5039182006" evidence="8">
    <location>
        <begin position="22"/>
        <end position="1073"/>
    </location>
</feature>
<reference evidence="10" key="1">
    <citation type="journal article" date="2021" name="PeerJ">
        <title>Extensive microbial diversity within the chicken gut microbiome revealed by metagenomics and culture.</title>
        <authorList>
            <person name="Gilroy R."/>
            <person name="Ravi A."/>
            <person name="Getino M."/>
            <person name="Pursley I."/>
            <person name="Horton D.L."/>
            <person name="Alikhan N.F."/>
            <person name="Baker D."/>
            <person name="Gharbi K."/>
            <person name="Hall N."/>
            <person name="Watson M."/>
            <person name="Adriaenssens E.M."/>
            <person name="Foster-Nyarko E."/>
            <person name="Jarju S."/>
            <person name="Secka A."/>
            <person name="Antonio M."/>
            <person name="Oren A."/>
            <person name="Chaudhuri R.R."/>
            <person name="La Ragione R."/>
            <person name="Hildebrand F."/>
            <person name="Pallen M.J."/>
        </authorList>
    </citation>
    <scope>NUCLEOTIDE SEQUENCE</scope>
    <source>
        <strain evidence="10">ChiGjej6B6-14162</strain>
    </source>
</reference>
<dbReference type="InterPro" id="IPR039426">
    <property type="entry name" value="TonB-dep_rcpt-like"/>
</dbReference>
<name>A0A9D2BG85_9BACT</name>
<evidence type="ECO:0000256" key="4">
    <source>
        <dbReference type="ARBA" id="ARBA00022692"/>
    </source>
</evidence>
<feature type="signal peptide" evidence="8">
    <location>
        <begin position="1"/>
        <end position="21"/>
    </location>
</feature>
<dbReference type="EMBL" id="DXEL01000030">
    <property type="protein sequence ID" value="HIX74129.1"/>
    <property type="molecule type" value="Genomic_DNA"/>
</dbReference>
<organism evidence="10 11">
    <name type="scientific">Candidatus Parabacteroides intestinipullorum</name>
    <dbReference type="NCBI Taxonomy" id="2838723"/>
    <lineage>
        <taxon>Bacteria</taxon>
        <taxon>Pseudomonadati</taxon>
        <taxon>Bacteroidota</taxon>
        <taxon>Bacteroidia</taxon>
        <taxon>Bacteroidales</taxon>
        <taxon>Tannerellaceae</taxon>
        <taxon>Parabacteroides</taxon>
    </lineage>
</organism>
<evidence type="ECO:0000259" key="9">
    <source>
        <dbReference type="Pfam" id="PF07715"/>
    </source>
</evidence>
<keyword evidence="8" id="KW-0732">Signal</keyword>
<evidence type="ECO:0000256" key="5">
    <source>
        <dbReference type="ARBA" id="ARBA00023136"/>
    </source>
</evidence>
<dbReference type="AlphaFoldDB" id="A0A9D2BG85"/>
<evidence type="ECO:0000256" key="7">
    <source>
        <dbReference type="PROSITE-ProRule" id="PRU01360"/>
    </source>
</evidence>
<keyword evidence="4 7" id="KW-0812">Transmembrane</keyword>
<dbReference type="InterPro" id="IPR008969">
    <property type="entry name" value="CarboxyPept-like_regulatory"/>
</dbReference>
<evidence type="ECO:0000256" key="8">
    <source>
        <dbReference type="SAM" id="SignalP"/>
    </source>
</evidence>
<dbReference type="InterPro" id="IPR037066">
    <property type="entry name" value="Plug_dom_sf"/>
</dbReference>
<evidence type="ECO:0000256" key="2">
    <source>
        <dbReference type="ARBA" id="ARBA00022448"/>
    </source>
</evidence>
<dbReference type="Gene3D" id="2.40.170.20">
    <property type="entry name" value="TonB-dependent receptor, beta-barrel domain"/>
    <property type="match status" value="1"/>
</dbReference>
<evidence type="ECO:0000313" key="11">
    <source>
        <dbReference type="Proteomes" id="UP000886740"/>
    </source>
</evidence>
<feature type="domain" description="TonB-dependent receptor plug" evidence="9">
    <location>
        <begin position="116"/>
        <end position="224"/>
    </location>
</feature>
<dbReference type="InterPro" id="IPR023996">
    <property type="entry name" value="TonB-dep_OMP_SusC/RagA"/>
</dbReference>
<dbReference type="Pfam" id="PF07715">
    <property type="entry name" value="Plug"/>
    <property type="match status" value="1"/>
</dbReference>
<comment type="caution">
    <text evidence="10">The sequence shown here is derived from an EMBL/GenBank/DDBJ whole genome shotgun (WGS) entry which is preliminary data.</text>
</comment>
<dbReference type="InterPro" id="IPR036942">
    <property type="entry name" value="Beta-barrel_TonB_sf"/>
</dbReference>
<gene>
    <name evidence="10" type="ORF">H9977_03690</name>
</gene>
<dbReference type="Pfam" id="PF13715">
    <property type="entry name" value="CarbopepD_reg_2"/>
    <property type="match status" value="1"/>
</dbReference>
<dbReference type="InterPro" id="IPR023997">
    <property type="entry name" value="TonB-dep_OMP_SusC/RagA_CS"/>
</dbReference>
<evidence type="ECO:0000256" key="3">
    <source>
        <dbReference type="ARBA" id="ARBA00022452"/>
    </source>
</evidence>
<keyword evidence="6 7" id="KW-0998">Cell outer membrane</keyword>
<sequence length="1073" mass="118990">MVKKLTFTLMCLATGVGMAVAQKTNVSGVVVSAEDGQPVIGASVIVKGTTIGTVTDFDGKFSLEVPDGQKTLQISYVGMVQQEVAVRPNVSVRLISDTQNLDEVVVTAQGLTRKEKSLGYSTQQVKADELVQVRTTDLNNALVGKVSGVQFVGSSGATFDEGTIVLRGSTSISDDRGDSAPIYVIDGVIADDANGVNMDDVASVNVLKGPAATALYGSRGGNGAIIITTKGGMDGLERMEINVSHTLTVDVPKIYFDLQDKYGGGYMGADAEMKTFHYDPSVHPEYLQALDGVQYYDYNNDASWGPVFDGREYAPWYAWDPTDPRFGQTAKWENGLDLYDLYKNGISNTTNVAFSRSGKNHSSRISFSNVSRQGISPNSDASRRYLSARTSFKPIDRLTVSVDYKYTYRHNHNAAYEGYSTFNPLRTYTQWGHTNVDLNDLKENYIRPDGTFRTWNISSITNSTGAFHPNPYAVYEQINRDDIYQYNIFSGDAELEIWNNIKAGIRVNGNIRQYKSEEGIPMNIEGETSSYEQTQYMESDIQTQGRITWGDRFVNDRLTVDAAIFFEDRQYSKDQVEAFTRDGLNMNYFYSTAGSAGLAGGNTVKTEMHERSVYGTVTAGWDDTYFIDGSLRNDWSSTLNPNNNSYLYGGLSVAAIASNWFKDAHWLNFWKLRASFAQVGSTLDAYNIYSVYKMRDSDDDIIKYGQLTNLWIDATLKNENIKPTISTSYEVGTEWRMFDNRFWGDFNFYNRDSKNQIIEMNTTPSSGYTKRIVNAGLIRNRGVELSLGGDIVRTKDWTWTLNANISRNRNTLEELTDGLTDYRMRSYGFGTYTYLYAEVGEPIGVIRGTVYNRDPEGNIILTQRGDGSLVPSVNTSAQENLGNIQPDVTGGFSTSLRFKDFTLGMAFDFQIGGALASASNMFGYGSGLLAETAGYNDKGNPVRSSVESGGGVRVDGVVDNGDGTYTPKTVYMDANTYYQSYYQNAWENFVYKASYLKMRELSVRYNVPTAWLAKHNWGVKAASLSFVASNPWLIYSAVPNLDPSEIGGVTYGYMEGGQAPSTKSFGFTVNLTF</sequence>
<reference evidence="10" key="2">
    <citation type="submission" date="2021-04" db="EMBL/GenBank/DDBJ databases">
        <authorList>
            <person name="Gilroy R."/>
        </authorList>
    </citation>
    <scope>NUCLEOTIDE SEQUENCE</scope>
    <source>
        <strain evidence="10">ChiGjej6B6-14162</strain>
    </source>
</reference>
<dbReference type="FunFam" id="2.60.40.1120:FF:000003">
    <property type="entry name" value="Outer membrane protein Omp121"/>
    <property type="match status" value="1"/>
</dbReference>
<dbReference type="Gene3D" id="2.170.130.10">
    <property type="entry name" value="TonB-dependent receptor, plug domain"/>
    <property type="match status" value="1"/>
</dbReference>
<protein>
    <submittedName>
        <fullName evidence="10">SusC/RagA family TonB-linked outer membrane protein</fullName>
    </submittedName>
</protein>
<evidence type="ECO:0000256" key="1">
    <source>
        <dbReference type="ARBA" id="ARBA00004571"/>
    </source>
</evidence>
<keyword evidence="2 7" id="KW-0813">Transport</keyword>
<proteinExistence type="inferred from homology"/>
<dbReference type="NCBIfam" id="TIGR04057">
    <property type="entry name" value="SusC_RagA_signa"/>
    <property type="match status" value="1"/>
</dbReference>
<evidence type="ECO:0000256" key="6">
    <source>
        <dbReference type="ARBA" id="ARBA00023237"/>
    </source>
</evidence>
<dbReference type="Gene3D" id="2.60.40.1120">
    <property type="entry name" value="Carboxypeptidase-like, regulatory domain"/>
    <property type="match status" value="1"/>
</dbReference>
<accession>A0A9D2BG85</accession>
<dbReference type="GO" id="GO:0009279">
    <property type="term" value="C:cell outer membrane"/>
    <property type="evidence" value="ECO:0007669"/>
    <property type="project" value="UniProtKB-SubCell"/>
</dbReference>
<dbReference type="Proteomes" id="UP000886740">
    <property type="component" value="Unassembled WGS sequence"/>
</dbReference>
<dbReference type="SUPFAM" id="SSF56935">
    <property type="entry name" value="Porins"/>
    <property type="match status" value="1"/>
</dbReference>
<keyword evidence="3 7" id="KW-1134">Transmembrane beta strand</keyword>
<comment type="similarity">
    <text evidence="7">Belongs to the TonB-dependent receptor family.</text>
</comment>
<dbReference type="SUPFAM" id="SSF49464">
    <property type="entry name" value="Carboxypeptidase regulatory domain-like"/>
    <property type="match status" value="1"/>
</dbReference>
<keyword evidence="5 7" id="KW-0472">Membrane</keyword>